<protein>
    <submittedName>
        <fullName evidence="3">Uncharacterized protein</fullName>
    </submittedName>
</protein>
<organism evidence="3 4">
    <name type="scientific">Hydrocarboniclastica marina</name>
    <dbReference type="NCBI Taxonomy" id="2259620"/>
    <lineage>
        <taxon>Bacteria</taxon>
        <taxon>Pseudomonadati</taxon>
        <taxon>Pseudomonadota</taxon>
        <taxon>Gammaproteobacteria</taxon>
        <taxon>Alteromonadales</taxon>
        <taxon>Alteromonadaceae</taxon>
        <taxon>Hydrocarboniclastica</taxon>
    </lineage>
</organism>
<feature type="compositionally biased region" description="Polar residues" evidence="1">
    <location>
        <begin position="1"/>
        <end position="11"/>
    </location>
</feature>
<evidence type="ECO:0000256" key="1">
    <source>
        <dbReference type="SAM" id="MobiDB-lite"/>
    </source>
</evidence>
<name>A0A4P7XF57_9ALTE</name>
<proteinExistence type="predicted"/>
<keyword evidence="4" id="KW-1185">Reference proteome</keyword>
<evidence type="ECO:0000313" key="4">
    <source>
        <dbReference type="Proteomes" id="UP000298049"/>
    </source>
</evidence>
<feature type="transmembrane region" description="Helical" evidence="2">
    <location>
        <begin position="147"/>
        <end position="166"/>
    </location>
</feature>
<keyword evidence="2" id="KW-1133">Transmembrane helix</keyword>
<keyword evidence="2" id="KW-0812">Transmembrane</keyword>
<dbReference type="KEGG" id="hmi:soil367_06295"/>
<dbReference type="OrthoDB" id="6199447at2"/>
<sequence>MENGNRSSTATRKAWPQPRVHPGRDPSAKASLTPSEADENVRLANEGLARSEPAVSEVQPAPTGEEDREKSAAAPTTQTEDETPAEPEAIVEENVPDRAYFEMHQRRRKALLKDCSGVKLLDFHILAMAEWPENFRLVQARRRRDQWLFIMSIMAALFLAGLGSFIPAWTGGAAFGAMTLLGFLLVPDFRRLIIQRPSYRELLLQRRQILKRARQHIQYLEGPAGLAWQCQALGEYNPALRQARFQNLFNYSQDNTLLSHIRTRAHVRLYLMFVLEAERAYEAMHHSYLEAQQEARERGWEPASAEIDASSQYS</sequence>
<reference evidence="3 4" key="1">
    <citation type="submission" date="2018-07" db="EMBL/GenBank/DDBJ databases">
        <title>Marsedoiliclastica nanhaica gen. nov. sp. nov., a novel marine hydrocarbonoclastic bacterium isolated from an in-situ enriched hydrocarbon-degrading consortium in deep-sea sediment.</title>
        <authorList>
            <person name="Dong C."/>
            <person name="Ma T."/>
            <person name="Liu R."/>
            <person name="Shao Z."/>
        </authorList>
    </citation>
    <scope>NUCLEOTIDE SEQUENCE [LARGE SCALE GENOMIC DNA]</scope>
    <source>
        <strain evidence="4">soil36-7</strain>
    </source>
</reference>
<dbReference type="EMBL" id="CP031093">
    <property type="protein sequence ID" value="QCF25561.1"/>
    <property type="molecule type" value="Genomic_DNA"/>
</dbReference>
<feature type="compositionally biased region" description="Acidic residues" evidence="1">
    <location>
        <begin position="79"/>
        <end position="91"/>
    </location>
</feature>
<dbReference type="RefSeq" id="WP_136547963.1">
    <property type="nucleotide sequence ID" value="NZ_CP031093.1"/>
</dbReference>
<evidence type="ECO:0000313" key="3">
    <source>
        <dbReference type="EMBL" id="QCF25561.1"/>
    </source>
</evidence>
<feature type="region of interest" description="Disordered" evidence="1">
    <location>
        <begin position="1"/>
        <end position="96"/>
    </location>
</feature>
<dbReference type="AlphaFoldDB" id="A0A4P7XF57"/>
<dbReference type="Proteomes" id="UP000298049">
    <property type="component" value="Chromosome"/>
</dbReference>
<accession>A0A4P7XF57</accession>
<keyword evidence="2" id="KW-0472">Membrane</keyword>
<gene>
    <name evidence="3" type="ORF">soil367_06295</name>
</gene>
<evidence type="ECO:0000256" key="2">
    <source>
        <dbReference type="SAM" id="Phobius"/>
    </source>
</evidence>